<gene>
    <name evidence="2" type="ORF">OF897_13860</name>
</gene>
<protein>
    <recommendedName>
        <fullName evidence="4">Lipoprotein</fullName>
    </recommendedName>
</protein>
<proteinExistence type="predicted"/>
<accession>A0ABT3XTZ0</accession>
<feature type="compositionally biased region" description="Basic and acidic residues" evidence="1">
    <location>
        <begin position="92"/>
        <end position="107"/>
    </location>
</feature>
<feature type="compositionally biased region" description="Basic and acidic residues" evidence="1">
    <location>
        <begin position="55"/>
        <end position="66"/>
    </location>
</feature>
<evidence type="ECO:0000256" key="1">
    <source>
        <dbReference type="SAM" id="MobiDB-lite"/>
    </source>
</evidence>
<feature type="compositionally biased region" description="Polar residues" evidence="1">
    <location>
        <begin position="33"/>
        <end position="51"/>
    </location>
</feature>
<name>A0ABT3XTZ0_9FLAO</name>
<organism evidence="2 3">
    <name type="scientific">Chryseobacterium formosus</name>
    <dbReference type="NCBI Taxonomy" id="1537363"/>
    <lineage>
        <taxon>Bacteria</taxon>
        <taxon>Pseudomonadati</taxon>
        <taxon>Bacteroidota</taxon>
        <taxon>Flavobacteriia</taxon>
        <taxon>Flavobacteriales</taxon>
        <taxon>Weeksellaceae</taxon>
        <taxon>Chryseobacterium group</taxon>
        <taxon>Chryseobacterium</taxon>
    </lineage>
</organism>
<keyword evidence="3" id="KW-1185">Reference proteome</keyword>
<sequence length="107" mass="11699">MKTKLIAISLIAIGVCITACRQSDDNLLEDDIQSSAQSNQTESQRPVNDSLATDPPRDGSHWKTTDSVKVNPPKNFILKSDSIKLSVGIDDNGPKDPPRDGSHWKTK</sequence>
<evidence type="ECO:0008006" key="4">
    <source>
        <dbReference type="Google" id="ProtNLM"/>
    </source>
</evidence>
<feature type="region of interest" description="Disordered" evidence="1">
    <location>
        <begin position="31"/>
        <end position="107"/>
    </location>
</feature>
<dbReference type="Proteomes" id="UP001073122">
    <property type="component" value="Unassembled WGS sequence"/>
</dbReference>
<evidence type="ECO:0000313" key="3">
    <source>
        <dbReference type="Proteomes" id="UP001073122"/>
    </source>
</evidence>
<comment type="caution">
    <text evidence="2">The sequence shown here is derived from an EMBL/GenBank/DDBJ whole genome shotgun (WGS) entry which is preliminary data.</text>
</comment>
<evidence type="ECO:0000313" key="2">
    <source>
        <dbReference type="EMBL" id="MCX8525000.1"/>
    </source>
</evidence>
<reference evidence="2" key="1">
    <citation type="submission" date="2022-10" db="EMBL/GenBank/DDBJ databases">
        <title>Chryseobacterium sp. nov., a novel bacterial species.</title>
        <authorList>
            <person name="Cao Y."/>
        </authorList>
    </citation>
    <scope>NUCLEOTIDE SEQUENCE</scope>
    <source>
        <strain evidence="2">CCTCC AB2015118</strain>
    </source>
</reference>
<dbReference type="EMBL" id="JAOVZW010000015">
    <property type="protein sequence ID" value="MCX8525000.1"/>
    <property type="molecule type" value="Genomic_DNA"/>
</dbReference>
<dbReference type="RefSeq" id="WP_267266279.1">
    <property type="nucleotide sequence ID" value="NZ_JAOVZW010000015.1"/>
</dbReference>